<protein>
    <submittedName>
        <fullName evidence="1">Uncharacterized protein</fullName>
    </submittedName>
</protein>
<evidence type="ECO:0000313" key="2">
    <source>
        <dbReference type="Proteomes" id="UP001142393"/>
    </source>
</evidence>
<organism evidence="1 2">
    <name type="scientific">Lentinula detonsa</name>
    <dbReference type="NCBI Taxonomy" id="2804962"/>
    <lineage>
        <taxon>Eukaryota</taxon>
        <taxon>Fungi</taxon>
        <taxon>Dikarya</taxon>
        <taxon>Basidiomycota</taxon>
        <taxon>Agaricomycotina</taxon>
        <taxon>Agaricomycetes</taxon>
        <taxon>Agaricomycetidae</taxon>
        <taxon>Agaricales</taxon>
        <taxon>Marasmiineae</taxon>
        <taxon>Omphalotaceae</taxon>
        <taxon>Lentinula</taxon>
    </lineage>
</organism>
<dbReference type="Proteomes" id="UP001142393">
    <property type="component" value="Unassembled WGS sequence"/>
</dbReference>
<accession>A0A9W8NQH0</accession>
<gene>
    <name evidence="1" type="ORF">DFH05DRAFT_1516688</name>
</gene>
<sequence>MESIFYVMLLFACIYSTNKKVPHFEDKEFRFEEWHRKDNEFLRRTKTSVVHAAPFRPPVSPFFIGLYFVVDSTTTFRGAFPI</sequence>
<reference evidence="1 2" key="1">
    <citation type="journal article" date="2023" name="Proc. Natl. Acad. Sci. U.S.A.">
        <title>A global phylogenomic analysis of the shiitake genus Lentinula.</title>
        <authorList>
            <person name="Sierra-Patev S."/>
            <person name="Min B."/>
            <person name="Naranjo-Ortiz M."/>
            <person name="Looney B."/>
            <person name="Konkel Z."/>
            <person name="Slot J.C."/>
            <person name="Sakamoto Y."/>
            <person name="Steenwyk J.L."/>
            <person name="Rokas A."/>
            <person name="Carro J."/>
            <person name="Camarero S."/>
            <person name="Ferreira P."/>
            <person name="Molpeceres G."/>
            <person name="Ruiz-Duenas F.J."/>
            <person name="Serrano A."/>
            <person name="Henrissat B."/>
            <person name="Drula E."/>
            <person name="Hughes K.W."/>
            <person name="Mata J.L."/>
            <person name="Ishikawa N.K."/>
            <person name="Vargas-Isla R."/>
            <person name="Ushijima S."/>
            <person name="Smith C.A."/>
            <person name="Donoghue J."/>
            <person name="Ahrendt S."/>
            <person name="Andreopoulos W."/>
            <person name="He G."/>
            <person name="LaButti K."/>
            <person name="Lipzen A."/>
            <person name="Ng V."/>
            <person name="Riley R."/>
            <person name="Sandor L."/>
            <person name="Barry K."/>
            <person name="Martinez A.T."/>
            <person name="Xiao Y."/>
            <person name="Gibbons J.G."/>
            <person name="Terashima K."/>
            <person name="Grigoriev I.V."/>
            <person name="Hibbett D."/>
        </authorList>
    </citation>
    <scope>NUCLEOTIDE SEQUENCE [LARGE SCALE GENOMIC DNA]</scope>
    <source>
        <strain evidence="1 2">TFB7810</strain>
    </source>
</reference>
<keyword evidence="2" id="KW-1185">Reference proteome</keyword>
<proteinExistence type="predicted"/>
<comment type="caution">
    <text evidence="1">The sequence shown here is derived from an EMBL/GenBank/DDBJ whole genome shotgun (WGS) entry which is preliminary data.</text>
</comment>
<name>A0A9W8NQH0_9AGAR</name>
<dbReference type="EMBL" id="JANVFU010000023">
    <property type="protein sequence ID" value="KAJ3738730.1"/>
    <property type="molecule type" value="Genomic_DNA"/>
</dbReference>
<dbReference type="AlphaFoldDB" id="A0A9W8NQH0"/>
<evidence type="ECO:0000313" key="1">
    <source>
        <dbReference type="EMBL" id="KAJ3738730.1"/>
    </source>
</evidence>